<dbReference type="RefSeq" id="WP_380908743.1">
    <property type="nucleotide sequence ID" value="NZ_JBHTLS010000009.1"/>
</dbReference>
<keyword evidence="2" id="KW-1185">Reference proteome</keyword>
<accession>A0ABW3NZW5</accession>
<evidence type="ECO:0000313" key="2">
    <source>
        <dbReference type="Proteomes" id="UP001597203"/>
    </source>
</evidence>
<dbReference type="Proteomes" id="UP001597203">
    <property type="component" value="Unassembled WGS sequence"/>
</dbReference>
<dbReference type="EMBL" id="JBHTLS010000009">
    <property type="protein sequence ID" value="MFD1103717.1"/>
    <property type="molecule type" value="Genomic_DNA"/>
</dbReference>
<sequence>MANEYGKDWRVCIGNAATPTEVFTALGGETGFSFRRSSQEIDLSDKDSGAYGSTSYGQQRITISPSGNLKLPDAAFKLLSDASKASPPEINIQIKKGSVIKFHGRVGIGNFSSEHPQTGAVTFSCDLSNIGAPIVDDLTATGS</sequence>
<gene>
    <name evidence="1" type="ORF">ACFQ24_02130</name>
</gene>
<evidence type="ECO:0000313" key="1">
    <source>
        <dbReference type="EMBL" id="MFD1103717.1"/>
    </source>
</evidence>
<comment type="caution">
    <text evidence="1">The sequence shown here is derived from an EMBL/GenBank/DDBJ whole genome shotgun (WGS) entry which is preliminary data.</text>
</comment>
<organism evidence="1 2">
    <name type="scientific">Sphingobium olei</name>
    <dbReference type="NCBI Taxonomy" id="420955"/>
    <lineage>
        <taxon>Bacteria</taxon>
        <taxon>Pseudomonadati</taxon>
        <taxon>Pseudomonadota</taxon>
        <taxon>Alphaproteobacteria</taxon>
        <taxon>Sphingomonadales</taxon>
        <taxon>Sphingomonadaceae</taxon>
        <taxon>Sphingobium</taxon>
    </lineage>
</organism>
<dbReference type="InterPro" id="IPR011855">
    <property type="entry name" value="Phgtail_TP901_1"/>
</dbReference>
<name>A0ABW3NZW5_9SPHN</name>
<protein>
    <submittedName>
        <fullName evidence="1">Phage tail tube protein</fullName>
    </submittedName>
</protein>
<proteinExistence type="predicted"/>
<reference evidence="2" key="1">
    <citation type="journal article" date="2019" name="Int. J. Syst. Evol. Microbiol.">
        <title>The Global Catalogue of Microorganisms (GCM) 10K type strain sequencing project: providing services to taxonomists for standard genome sequencing and annotation.</title>
        <authorList>
            <consortium name="The Broad Institute Genomics Platform"/>
            <consortium name="The Broad Institute Genome Sequencing Center for Infectious Disease"/>
            <person name="Wu L."/>
            <person name="Ma J."/>
        </authorList>
    </citation>
    <scope>NUCLEOTIDE SEQUENCE [LARGE SCALE GENOMIC DNA]</scope>
    <source>
        <strain evidence="2">CCUG 54329</strain>
    </source>
</reference>
<dbReference type="Pfam" id="PF06199">
    <property type="entry name" value="Phage_tail_2"/>
    <property type="match status" value="1"/>
</dbReference>